<dbReference type="GO" id="GO:0072344">
    <property type="term" value="P:rescue of stalled ribosome"/>
    <property type="evidence" value="ECO:0007669"/>
    <property type="project" value="InterPro"/>
</dbReference>
<accession>A0A9W8GHH6</accession>
<evidence type="ECO:0000256" key="5">
    <source>
        <dbReference type="ARBA" id="ARBA00022490"/>
    </source>
</evidence>
<dbReference type="OrthoDB" id="3838338at2759"/>
<evidence type="ECO:0000313" key="16">
    <source>
        <dbReference type="Proteomes" id="UP001151516"/>
    </source>
</evidence>
<evidence type="ECO:0000256" key="11">
    <source>
        <dbReference type="ARBA" id="ARBA00035113"/>
    </source>
</evidence>
<feature type="compositionally biased region" description="Basic and acidic residues" evidence="13">
    <location>
        <begin position="406"/>
        <end position="421"/>
    </location>
</feature>
<keyword evidence="10" id="KW-0862">Zinc</keyword>
<dbReference type="InterPro" id="IPR013087">
    <property type="entry name" value="Znf_C2H2_type"/>
</dbReference>
<evidence type="ECO:0000256" key="2">
    <source>
        <dbReference type="ARBA" id="ARBA00004496"/>
    </source>
</evidence>
<feature type="compositionally biased region" description="Polar residues" evidence="13">
    <location>
        <begin position="344"/>
        <end position="357"/>
    </location>
</feature>
<dbReference type="Gene3D" id="3.30.40.10">
    <property type="entry name" value="Zinc/RING finger domain, C3HC4 (zinc finger)"/>
    <property type="match status" value="1"/>
</dbReference>
<dbReference type="EMBL" id="JANBTX010000152">
    <property type="protein sequence ID" value="KAJ2685457.1"/>
    <property type="molecule type" value="Genomic_DNA"/>
</dbReference>
<feature type="region of interest" description="Disordered" evidence="13">
    <location>
        <begin position="1"/>
        <end position="70"/>
    </location>
</feature>
<dbReference type="InterPro" id="IPR057634">
    <property type="entry name" value="PAH_ZNF598/HEL2"/>
</dbReference>
<feature type="region of interest" description="Disordered" evidence="13">
    <location>
        <begin position="699"/>
        <end position="787"/>
    </location>
</feature>
<feature type="compositionally biased region" description="Polar residues" evidence="13">
    <location>
        <begin position="373"/>
        <end position="384"/>
    </location>
</feature>
<dbReference type="PANTHER" id="PTHR22938">
    <property type="entry name" value="ZINC FINGER PROTEIN 598"/>
    <property type="match status" value="1"/>
</dbReference>
<dbReference type="Proteomes" id="UP001151516">
    <property type="component" value="Unassembled WGS sequence"/>
</dbReference>
<dbReference type="CDD" id="cd16615">
    <property type="entry name" value="RING-HC_ZNF598"/>
    <property type="match status" value="1"/>
</dbReference>
<dbReference type="Pfam" id="PF23230">
    <property type="entry name" value="zf-C2H2_13"/>
    <property type="match status" value="1"/>
</dbReference>
<gene>
    <name evidence="15" type="ORF">IWW39_004259</name>
</gene>
<evidence type="ECO:0000256" key="4">
    <source>
        <dbReference type="ARBA" id="ARBA00012483"/>
    </source>
</evidence>
<dbReference type="GO" id="GO:0016567">
    <property type="term" value="P:protein ubiquitination"/>
    <property type="evidence" value="ECO:0007669"/>
    <property type="project" value="TreeGrafter"/>
</dbReference>
<organism evidence="15 16">
    <name type="scientific">Coemansia spiralis</name>
    <dbReference type="NCBI Taxonomy" id="417178"/>
    <lineage>
        <taxon>Eukaryota</taxon>
        <taxon>Fungi</taxon>
        <taxon>Fungi incertae sedis</taxon>
        <taxon>Zoopagomycota</taxon>
        <taxon>Kickxellomycotina</taxon>
        <taxon>Kickxellomycetes</taxon>
        <taxon>Kickxellales</taxon>
        <taxon>Kickxellaceae</taxon>
        <taxon>Coemansia</taxon>
    </lineage>
</organism>
<dbReference type="GO" id="GO:0043022">
    <property type="term" value="F:ribosome binding"/>
    <property type="evidence" value="ECO:0007669"/>
    <property type="project" value="TreeGrafter"/>
</dbReference>
<feature type="region of interest" description="Disordered" evidence="13">
    <location>
        <begin position="630"/>
        <end position="683"/>
    </location>
</feature>
<evidence type="ECO:0000256" key="6">
    <source>
        <dbReference type="ARBA" id="ARBA00022553"/>
    </source>
</evidence>
<feature type="compositionally biased region" description="Low complexity" evidence="13">
    <location>
        <begin position="422"/>
        <end position="433"/>
    </location>
</feature>
<feature type="region of interest" description="Disordered" evidence="13">
    <location>
        <begin position="597"/>
        <end position="616"/>
    </location>
</feature>
<dbReference type="Pfam" id="PF25447">
    <property type="entry name" value="RING_ZNF598"/>
    <property type="match status" value="1"/>
</dbReference>
<comment type="subcellular location">
    <subcellularLocation>
        <location evidence="2">Cytoplasm</location>
    </subcellularLocation>
</comment>
<evidence type="ECO:0000259" key="14">
    <source>
        <dbReference type="PROSITE" id="PS50089"/>
    </source>
</evidence>
<feature type="compositionally biased region" description="Polar residues" evidence="13">
    <location>
        <begin position="630"/>
        <end position="644"/>
    </location>
</feature>
<keyword evidence="9 12" id="KW-0863">Zinc-finger</keyword>
<name>A0A9W8GHH6_9FUNG</name>
<keyword evidence="8" id="KW-0479">Metal-binding</keyword>
<keyword evidence="5" id="KW-0963">Cytoplasm</keyword>
<feature type="compositionally biased region" description="Acidic residues" evidence="13">
    <location>
        <begin position="488"/>
        <end position="498"/>
    </location>
</feature>
<feature type="compositionally biased region" description="Basic and acidic residues" evidence="13">
    <location>
        <begin position="48"/>
        <end position="61"/>
    </location>
</feature>
<dbReference type="InterPro" id="IPR056437">
    <property type="entry name" value="Znf-C2H2_ZNF598/HEL2"/>
</dbReference>
<sequence>MDSPVFAVDQTTSTTANTRATSAGGSGNQASTPKGATRGRSTKQNLRPRKDSSRGGNKGDTRAGGTAGASKEEEEEEDVCFICADAVEFYAVGACNHRTCFRCNMRLRALFKSKACPYCKTEMESVIYTRNAVATYEELCKDPLPFSDESLNIKFDCEEAHAKSMYMLQFNCPRDMCQYVDGGGWKGLKAHATNDHTLQFCDLCVKNKMSFTHEHRLYTKAQLRAHYSRGDGTGFTGHPQCDFCRTPFYDNDQLFDHCRKKHEQCFICVRNGSGRHVYFADYPALEKHFNNDHIPCRHAFCLEKKFVVFENDIDLQSHELEAHGSSIVGQRARREAKQVSVNLQYATNRGAPSNNATGSGGRNTAGASRNRPGDTSQRPSTMTVNGPDAAGVSIAGRQRPAGFGRVSDDGPRPGTRARDVHSSAASTPANSSPEPEPEPKSLWPTLGSNSRLRHKYSSEASTASGSRPRERAPLNFGRLSDGSPVDSESVDQSEADEETLASHQELLQRVSAYVSHREQPVARFRQLTTQFKNGGATAEEYVQSCWLLFLTVPGKNAKVMIQNTIKSVAELLPEPGLKSDLLKALNEHRIRQQQFPALTPLVGPSEKATSASATENASRVLVIKKAPASSRASSGWSTPSNQPRKPNVARPSGVQSDQDLKRTYASSSPSSTAFPSLGSSSSGVSAVTTMASQLRIGAPAAPSSRNLPNGSTPVRAPLSAGPRTVAPDFPDLPATTAARPHIFPIDRNATSAWDGSGVGSGDNSNRPPRPSKQSRNSKGKQVLFRAG</sequence>
<comment type="pathway">
    <text evidence="3">Protein modification; protein ubiquitination.</text>
</comment>
<feature type="region of interest" description="Disordered" evidence="13">
    <location>
        <begin position="344"/>
        <end position="498"/>
    </location>
</feature>
<proteinExistence type="inferred from homology"/>
<dbReference type="Pfam" id="PF23202">
    <property type="entry name" value="PAH_ZNF598"/>
    <property type="match status" value="1"/>
</dbReference>
<reference evidence="15" key="1">
    <citation type="submission" date="2022-07" db="EMBL/GenBank/DDBJ databases">
        <title>Phylogenomic reconstructions and comparative analyses of Kickxellomycotina fungi.</title>
        <authorList>
            <person name="Reynolds N.K."/>
            <person name="Stajich J.E."/>
            <person name="Barry K."/>
            <person name="Grigoriev I.V."/>
            <person name="Crous P."/>
            <person name="Smith M.E."/>
        </authorList>
    </citation>
    <scope>NUCLEOTIDE SEQUENCE</scope>
    <source>
        <strain evidence="15">CBS 109367</strain>
    </source>
</reference>
<dbReference type="AlphaFoldDB" id="A0A9W8GHH6"/>
<feature type="compositionally biased region" description="Polar residues" evidence="13">
    <location>
        <begin position="703"/>
        <end position="712"/>
    </location>
</feature>
<dbReference type="PROSITE" id="PS00028">
    <property type="entry name" value="ZINC_FINGER_C2H2_1"/>
    <property type="match status" value="1"/>
</dbReference>
<dbReference type="GO" id="GO:0008270">
    <property type="term" value="F:zinc ion binding"/>
    <property type="evidence" value="ECO:0007669"/>
    <property type="project" value="UniProtKB-KW"/>
</dbReference>
<comment type="similarity">
    <text evidence="11">Belongs to the ZNF598/HEL2 family.</text>
</comment>
<keyword evidence="16" id="KW-1185">Reference proteome</keyword>
<evidence type="ECO:0000256" key="13">
    <source>
        <dbReference type="SAM" id="MobiDB-lite"/>
    </source>
</evidence>
<dbReference type="GO" id="GO:0005737">
    <property type="term" value="C:cytoplasm"/>
    <property type="evidence" value="ECO:0007669"/>
    <property type="project" value="UniProtKB-SubCell"/>
</dbReference>
<dbReference type="InterPro" id="IPR041888">
    <property type="entry name" value="RING-HC_ZNF598/HEL2"/>
</dbReference>
<evidence type="ECO:0000256" key="8">
    <source>
        <dbReference type="ARBA" id="ARBA00022723"/>
    </source>
</evidence>
<feature type="domain" description="RING-type" evidence="14">
    <location>
        <begin position="80"/>
        <end position="120"/>
    </location>
</feature>
<dbReference type="InterPro" id="IPR044288">
    <property type="entry name" value="ZNF598/HEL2"/>
</dbReference>
<evidence type="ECO:0000256" key="10">
    <source>
        <dbReference type="ARBA" id="ARBA00022833"/>
    </source>
</evidence>
<dbReference type="GO" id="GO:0061630">
    <property type="term" value="F:ubiquitin protein ligase activity"/>
    <property type="evidence" value="ECO:0007669"/>
    <property type="project" value="UniProtKB-EC"/>
</dbReference>
<feature type="compositionally biased region" description="Low complexity" evidence="13">
    <location>
        <begin position="11"/>
        <end position="23"/>
    </location>
</feature>
<comment type="caution">
    <text evidence="15">The sequence shown here is derived from an EMBL/GenBank/DDBJ whole genome shotgun (WGS) entry which is preliminary data.</text>
</comment>
<feature type="compositionally biased region" description="Polar residues" evidence="13">
    <location>
        <begin position="607"/>
        <end position="616"/>
    </location>
</feature>
<evidence type="ECO:0000256" key="7">
    <source>
        <dbReference type="ARBA" id="ARBA00022679"/>
    </source>
</evidence>
<dbReference type="PANTHER" id="PTHR22938:SF0">
    <property type="entry name" value="E3 UBIQUITIN-PROTEIN LIGASE ZNF598"/>
    <property type="match status" value="1"/>
</dbReference>
<dbReference type="EC" id="2.3.2.27" evidence="4"/>
<comment type="catalytic activity">
    <reaction evidence="1">
        <text>S-ubiquitinyl-[E2 ubiquitin-conjugating enzyme]-L-cysteine + [acceptor protein]-L-lysine = [E2 ubiquitin-conjugating enzyme]-L-cysteine + N(6)-ubiquitinyl-[acceptor protein]-L-lysine.</text>
        <dbReference type="EC" id="2.3.2.27"/>
    </reaction>
</comment>
<evidence type="ECO:0000256" key="9">
    <source>
        <dbReference type="ARBA" id="ARBA00022771"/>
    </source>
</evidence>
<keyword evidence="7" id="KW-0808">Transferase</keyword>
<dbReference type="InterPro" id="IPR013083">
    <property type="entry name" value="Znf_RING/FYVE/PHD"/>
</dbReference>
<keyword evidence="6" id="KW-0597">Phosphoprotein</keyword>
<evidence type="ECO:0000256" key="1">
    <source>
        <dbReference type="ARBA" id="ARBA00000900"/>
    </source>
</evidence>
<evidence type="ECO:0000256" key="12">
    <source>
        <dbReference type="PROSITE-ProRule" id="PRU00175"/>
    </source>
</evidence>
<dbReference type="PROSITE" id="PS50089">
    <property type="entry name" value="ZF_RING_2"/>
    <property type="match status" value="1"/>
</dbReference>
<protein>
    <recommendedName>
        <fullName evidence="4">RING-type E3 ubiquitin transferase</fullName>
        <ecNumber evidence="4">2.3.2.27</ecNumber>
    </recommendedName>
</protein>
<evidence type="ECO:0000256" key="3">
    <source>
        <dbReference type="ARBA" id="ARBA00004906"/>
    </source>
</evidence>
<dbReference type="SUPFAM" id="SSF57850">
    <property type="entry name" value="RING/U-box"/>
    <property type="match status" value="1"/>
</dbReference>
<evidence type="ECO:0000313" key="15">
    <source>
        <dbReference type="EMBL" id="KAJ2685457.1"/>
    </source>
</evidence>
<dbReference type="InterPro" id="IPR001841">
    <property type="entry name" value="Znf_RING"/>
</dbReference>
<feature type="compositionally biased region" description="Low complexity" evidence="13">
    <location>
        <begin position="663"/>
        <end position="683"/>
    </location>
</feature>